<keyword evidence="3" id="KW-0997">Cell inner membrane</keyword>
<sequence>MIPYRDSIPCLHRPWITWSLIVVNTLIFLLLSMQSEAVERVVFQLYGLIPARYGAYFGYPEWAQWAGYSGTDFTPFFTSIFLHGSWWHVIGNMWLLWIFGDNIEDRMGPLRFLCFYLLCGLVAGLLQVIANPFSTIPAVGASGAIAGVMGAYFFLYPFARVVMWVFFLPLFVEIPAIAFLGAWVIFQLYKVTSGLGAYEHYADVAWWGHLGGFIAGMLIHRLFIVRNVGKQTET</sequence>
<organism evidence="9 10">
    <name type="scientific">Candidatus Methylospira mobilis</name>
    <dbReference type="NCBI Taxonomy" id="1808979"/>
    <lineage>
        <taxon>Bacteria</taxon>
        <taxon>Pseudomonadati</taxon>
        <taxon>Pseudomonadota</taxon>
        <taxon>Gammaproteobacteria</taxon>
        <taxon>Methylococcales</taxon>
        <taxon>Methylococcaceae</taxon>
        <taxon>Candidatus Methylospira</taxon>
    </lineage>
</organism>
<dbReference type="Pfam" id="PF01694">
    <property type="entry name" value="Rhomboid"/>
    <property type="match status" value="1"/>
</dbReference>
<dbReference type="Gene3D" id="1.20.1540.10">
    <property type="entry name" value="Rhomboid-like"/>
    <property type="match status" value="1"/>
</dbReference>
<feature type="transmembrane region" description="Helical" evidence="7">
    <location>
        <begin position="136"/>
        <end position="155"/>
    </location>
</feature>
<dbReference type="EMBL" id="CP044205">
    <property type="protein sequence ID" value="QFY42396.1"/>
    <property type="molecule type" value="Genomic_DNA"/>
</dbReference>
<evidence type="ECO:0000256" key="1">
    <source>
        <dbReference type="ARBA" id="ARBA00004141"/>
    </source>
</evidence>
<name>A0A5Q0BKV4_9GAMM</name>
<dbReference type="AlphaFoldDB" id="A0A5Q0BKV4"/>
<evidence type="ECO:0000259" key="8">
    <source>
        <dbReference type="Pfam" id="PF01694"/>
    </source>
</evidence>
<feature type="domain" description="Peptidase S54 rhomboid" evidence="8">
    <location>
        <begin position="73"/>
        <end position="223"/>
    </location>
</feature>
<gene>
    <name evidence="9" type="ORF">F6R98_06945</name>
</gene>
<dbReference type="GO" id="GO:0004252">
    <property type="term" value="F:serine-type endopeptidase activity"/>
    <property type="evidence" value="ECO:0007669"/>
    <property type="project" value="InterPro"/>
</dbReference>
<evidence type="ECO:0000313" key="10">
    <source>
        <dbReference type="Proteomes" id="UP000325755"/>
    </source>
</evidence>
<keyword evidence="9" id="KW-0645">Protease</keyword>
<keyword evidence="6 7" id="KW-0472">Membrane</keyword>
<protein>
    <submittedName>
        <fullName evidence="9">Rhomboid family intramembrane serine protease</fullName>
    </submittedName>
</protein>
<evidence type="ECO:0000256" key="4">
    <source>
        <dbReference type="ARBA" id="ARBA00022692"/>
    </source>
</evidence>
<dbReference type="OrthoDB" id="9814037at2"/>
<keyword evidence="9" id="KW-0378">Hydrolase</keyword>
<dbReference type="KEGG" id="mmob:F6R98_06945"/>
<accession>A0A5Q0BKV4</accession>
<evidence type="ECO:0000256" key="5">
    <source>
        <dbReference type="ARBA" id="ARBA00022989"/>
    </source>
</evidence>
<proteinExistence type="predicted"/>
<dbReference type="GO" id="GO:0016020">
    <property type="term" value="C:membrane"/>
    <property type="evidence" value="ECO:0007669"/>
    <property type="project" value="UniProtKB-SubCell"/>
</dbReference>
<keyword evidence="4 7" id="KW-0812">Transmembrane</keyword>
<dbReference type="SUPFAM" id="SSF144091">
    <property type="entry name" value="Rhomboid-like"/>
    <property type="match status" value="1"/>
</dbReference>
<feature type="transmembrane region" description="Helical" evidence="7">
    <location>
        <begin position="79"/>
        <end position="100"/>
    </location>
</feature>
<dbReference type="GO" id="GO:0006508">
    <property type="term" value="P:proteolysis"/>
    <property type="evidence" value="ECO:0007669"/>
    <property type="project" value="UniProtKB-KW"/>
</dbReference>
<feature type="transmembrane region" description="Helical" evidence="7">
    <location>
        <begin position="162"/>
        <end position="186"/>
    </location>
</feature>
<feature type="transmembrane region" description="Helical" evidence="7">
    <location>
        <begin position="206"/>
        <end position="224"/>
    </location>
</feature>
<dbReference type="RefSeq" id="WP_153248377.1">
    <property type="nucleotide sequence ID" value="NZ_CP044205.1"/>
</dbReference>
<evidence type="ECO:0000256" key="3">
    <source>
        <dbReference type="ARBA" id="ARBA00022519"/>
    </source>
</evidence>
<keyword evidence="5 7" id="KW-1133">Transmembrane helix</keyword>
<dbReference type="PANTHER" id="PTHR43066">
    <property type="entry name" value="RHOMBOID-RELATED PROTEIN"/>
    <property type="match status" value="1"/>
</dbReference>
<dbReference type="PANTHER" id="PTHR43066:SF26">
    <property type="entry name" value="RHOMBOID PROTEASE GLPG"/>
    <property type="match status" value="1"/>
</dbReference>
<dbReference type="Proteomes" id="UP000325755">
    <property type="component" value="Chromosome"/>
</dbReference>
<dbReference type="InterPro" id="IPR035952">
    <property type="entry name" value="Rhomboid-like_sf"/>
</dbReference>
<feature type="transmembrane region" description="Helical" evidence="7">
    <location>
        <begin position="112"/>
        <end position="130"/>
    </location>
</feature>
<keyword evidence="2" id="KW-1003">Cell membrane</keyword>
<evidence type="ECO:0000313" key="9">
    <source>
        <dbReference type="EMBL" id="QFY42396.1"/>
    </source>
</evidence>
<dbReference type="InParanoid" id="A0A5Q0BKV4"/>
<keyword evidence="10" id="KW-1185">Reference proteome</keyword>
<dbReference type="InterPro" id="IPR022764">
    <property type="entry name" value="Peptidase_S54_rhomboid_dom"/>
</dbReference>
<evidence type="ECO:0000256" key="2">
    <source>
        <dbReference type="ARBA" id="ARBA00022475"/>
    </source>
</evidence>
<dbReference type="FunFam" id="1.20.1540.10:FF:000027">
    <property type="entry name" value="Rhomboid family intramembrane serine protease"/>
    <property type="match status" value="1"/>
</dbReference>
<comment type="subcellular location">
    <subcellularLocation>
        <location evidence="1">Membrane</location>
        <topology evidence="1">Multi-pass membrane protein</topology>
    </subcellularLocation>
</comment>
<evidence type="ECO:0000256" key="7">
    <source>
        <dbReference type="SAM" id="Phobius"/>
    </source>
</evidence>
<feature type="transmembrane region" description="Helical" evidence="7">
    <location>
        <begin position="15"/>
        <end position="34"/>
    </location>
</feature>
<evidence type="ECO:0000256" key="6">
    <source>
        <dbReference type="ARBA" id="ARBA00023136"/>
    </source>
</evidence>
<feature type="transmembrane region" description="Helical" evidence="7">
    <location>
        <begin position="41"/>
        <end position="59"/>
    </location>
</feature>
<reference evidence="9 10" key="1">
    <citation type="submission" date="2019-09" db="EMBL/GenBank/DDBJ databases">
        <title>Ecophysiology of the spiral-shaped methanotroph Methylospira mobilis as revealed by the complete genome sequence.</title>
        <authorList>
            <person name="Oshkin I.Y."/>
            <person name="Dedysh S.N."/>
            <person name="Miroshnikov K."/>
            <person name="Danilova O.V."/>
            <person name="Hakobyan A."/>
            <person name="Liesack W."/>
        </authorList>
    </citation>
    <scope>NUCLEOTIDE SEQUENCE [LARGE SCALE GENOMIC DNA]</scope>
    <source>
        <strain evidence="9 10">Shm1</strain>
    </source>
</reference>